<accession>A0A9K3NQC3</accession>
<feature type="compositionally biased region" description="Polar residues" evidence="1">
    <location>
        <begin position="1"/>
        <end position="10"/>
    </location>
</feature>
<reference evidence="2" key="2">
    <citation type="submission" date="2020-06" db="EMBL/GenBank/DDBJ databases">
        <title>Helianthus annuus Genome sequencing and assembly Release 2.</title>
        <authorList>
            <person name="Gouzy J."/>
            <person name="Langlade N."/>
            <person name="Munos S."/>
        </authorList>
    </citation>
    <scope>NUCLEOTIDE SEQUENCE</scope>
    <source>
        <tissue evidence="2">Leaves</tissue>
    </source>
</reference>
<evidence type="ECO:0000313" key="2">
    <source>
        <dbReference type="EMBL" id="KAF5807593.1"/>
    </source>
</evidence>
<evidence type="ECO:0000313" key="3">
    <source>
        <dbReference type="Proteomes" id="UP000215914"/>
    </source>
</evidence>
<organism evidence="2 3">
    <name type="scientific">Helianthus annuus</name>
    <name type="common">Common sunflower</name>
    <dbReference type="NCBI Taxonomy" id="4232"/>
    <lineage>
        <taxon>Eukaryota</taxon>
        <taxon>Viridiplantae</taxon>
        <taxon>Streptophyta</taxon>
        <taxon>Embryophyta</taxon>
        <taxon>Tracheophyta</taxon>
        <taxon>Spermatophyta</taxon>
        <taxon>Magnoliopsida</taxon>
        <taxon>eudicotyledons</taxon>
        <taxon>Gunneridae</taxon>
        <taxon>Pentapetalae</taxon>
        <taxon>asterids</taxon>
        <taxon>campanulids</taxon>
        <taxon>Asterales</taxon>
        <taxon>Asteraceae</taxon>
        <taxon>Asteroideae</taxon>
        <taxon>Heliantheae alliance</taxon>
        <taxon>Heliantheae</taxon>
        <taxon>Helianthus</taxon>
    </lineage>
</organism>
<dbReference type="EMBL" id="MNCJ02000320">
    <property type="protein sequence ID" value="KAF5807593.1"/>
    <property type="molecule type" value="Genomic_DNA"/>
</dbReference>
<dbReference type="Proteomes" id="UP000215914">
    <property type="component" value="Unassembled WGS sequence"/>
</dbReference>
<reference evidence="2" key="1">
    <citation type="journal article" date="2017" name="Nature">
        <title>The sunflower genome provides insights into oil metabolism, flowering and Asterid evolution.</title>
        <authorList>
            <person name="Badouin H."/>
            <person name="Gouzy J."/>
            <person name="Grassa C.J."/>
            <person name="Murat F."/>
            <person name="Staton S.E."/>
            <person name="Cottret L."/>
            <person name="Lelandais-Briere C."/>
            <person name="Owens G.L."/>
            <person name="Carrere S."/>
            <person name="Mayjonade B."/>
            <person name="Legrand L."/>
            <person name="Gill N."/>
            <person name="Kane N.C."/>
            <person name="Bowers J.E."/>
            <person name="Hubner S."/>
            <person name="Bellec A."/>
            <person name="Berard A."/>
            <person name="Berges H."/>
            <person name="Blanchet N."/>
            <person name="Boniface M.C."/>
            <person name="Brunel D."/>
            <person name="Catrice O."/>
            <person name="Chaidir N."/>
            <person name="Claudel C."/>
            <person name="Donnadieu C."/>
            <person name="Faraut T."/>
            <person name="Fievet G."/>
            <person name="Helmstetter N."/>
            <person name="King M."/>
            <person name="Knapp S.J."/>
            <person name="Lai Z."/>
            <person name="Le Paslier M.C."/>
            <person name="Lippi Y."/>
            <person name="Lorenzon L."/>
            <person name="Mandel J.R."/>
            <person name="Marage G."/>
            <person name="Marchand G."/>
            <person name="Marquand E."/>
            <person name="Bret-Mestries E."/>
            <person name="Morien E."/>
            <person name="Nambeesan S."/>
            <person name="Nguyen T."/>
            <person name="Pegot-Espagnet P."/>
            <person name="Pouilly N."/>
            <person name="Raftis F."/>
            <person name="Sallet E."/>
            <person name="Schiex T."/>
            <person name="Thomas J."/>
            <person name="Vandecasteele C."/>
            <person name="Vares D."/>
            <person name="Vear F."/>
            <person name="Vautrin S."/>
            <person name="Crespi M."/>
            <person name="Mangin B."/>
            <person name="Burke J.M."/>
            <person name="Salse J."/>
            <person name="Munos S."/>
            <person name="Vincourt P."/>
            <person name="Rieseberg L.H."/>
            <person name="Langlade N.B."/>
        </authorList>
    </citation>
    <scope>NUCLEOTIDE SEQUENCE</scope>
    <source>
        <tissue evidence="2">Leaves</tissue>
    </source>
</reference>
<name>A0A9K3NQC3_HELAN</name>
<keyword evidence="3" id="KW-1185">Reference proteome</keyword>
<sequence>MISVESLTTTFREDKSSRELEEDVTEGVKVESSRELEEDVTDTLTRISTSSSLHGLVVLISAPQLI</sequence>
<proteinExistence type="predicted"/>
<evidence type="ECO:0000256" key="1">
    <source>
        <dbReference type="SAM" id="MobiDB-lite"/>
    </source>
</evidence>
<protein>
    <submittedName>
        <fullName evidence="2">Uncharacterized protein</fullName>
    </submittedName>
</protein>
<comment type="caution">
    <text evidence="2">The sequence shown here is derived from an EMBL/GenBank/DDBJ whole genome shotgun (WGS) entry which is preliminary data.</text>
</comment>
<dbReference type="AlphaFoldDB" id="A0A9K3NQC3"/>
<gene>
    <name evidence="2" type="ORF">HanXRQr2_Chr05g0235391</name>
</gene>
<dbReference type="Gramene" id="mRNA:HanXRQr2_Chr05g0235391">
    <property type="protein sequence ID" value="CDS:HanXRQr2_Chr05g0235391.1"/>
    <property type="gene ID" value="HanXRQr2_Chr05g0235391"/>
</dbReference>
<feature type="region of interest" description="Disordered" evidence="1">
    <location>
        <begin position="1"/>
        <end position="34"/>
    </location>
</feature>